<feature type="transmembrane region" description="Helical" evidence="1">
    <location>
        <begin position="521"/>
        <end position="540"/>
    </location>
</feature>
<dbReference type="RefSeq" id="WP_307232692.1">
    <property type="nucleotide sequence ID" value="NZ_JAUSTT010000034.1"/>
</dbReference>
<feature type="transmembrane region" description="Helical" evidence="1">
    <location>
        <begin position="41"/>
        <end position="58"/>
    </location>
</feature>
<sequence>MILKRDAAFVQWIITGLAICLSFFVLYYAVFGSVIAMKQRAIVLLLSFVLCFLIYPAVKKQQERLSIVDVLLVMLSVAVTVYIVIHFESFILRAGSTTTMDMIMGSAAIFLVLESARRTIGWALPLIALFFMLYATFGHYLPGMFGHNGYSFSRMIHHLYLTTEGIFGTALGVAATFVFLFILFGAFLERSGASKYFMDLAISLTGKSKGGPAKISIFASGLMGSISGSSIANVVGTGTFTIPLMKKIGYKPTYAAAVEASASTGGQIMPPIMGASAFIMAEMLGVPYMDIVVAAILPAILYYLSLYMNVHLEAAKIGLEGIPEAQIPKFRKIFFQGLPFLAPMAMIFIVLFTGASPMKAAYIGIFVLLAASLIKKSSRMNVKTLVSSLKDAAVTSVSIVSATACAGMIIGVVSLTGLGLKFTDFVISFAQGHILIGLILTMVASIVLGMSLPTVATYIVLSVLTAPALEQLGVPIFAAHLFILYFGVFADITPPVALASYAASGIAKCSPMAASFKTLRVALIGFLIPFLFVYFPALLWQGSIIEIIIATVTAILAIIAIAASLNGYFIAKTTWLQRILLLASGGMLIVSEWITDVIGLIVLVFVYGWQRYQKNH</sequence>
<keyword evidence="4" id="KW-1185">Reference proteome</keyword>
<organism evidence="3 4">
    <name type="scientific">Bacillus chungangensis</name>
    <dbReference type="NCBI Taxonomy" id="587633"/>
    <lineage>
        <taxon>Bacteria</taxon>
        <taxon>Bacillati</taxon>
        <taxon>Bacillota</taxon>
        <taxon>Bacilli</taxon>
        <taxon>Bacillales</taxon>
        <taxon>Bacillaceae</taxon>
        <taxon>Bacillus</taxon>
    </lineage>
</organism>
<keyword evidence="1" id="KW-1133">Transmembrane helix</keyword>
<dbReference type="Proteomes" id="UP001223586">
    <property type="component" value="Unassembled WGS sequence"/>
</dbReference>
<evidence type="ECO:0000313" key="3">
    <source>
        <dbReference type="EMBL" id="MDQ0178128.1"/>
    </source>
</evidence>
<comment type="caution">
    <text evidence="3">The sequence shown here is derived from an EMBL/GenBank/DDBJ whole genome shotgun (WGS) entry which is preliminary data.</text>
</comment>
<accession>A0ABT9WYD8</accession>
<feature type="transmembrane region" description="Helical" evidence="1">
    <location>
        <begin position="120"/>
        <end position="145"/>
    </location>
</feature>
<dbReference type="InterPro" id="IPR011853">
    <property type="entry name" value="TRAP_DctM-Dct_fused"/>
</dbReference>
<dbReference type="InterPro" id="IPR010656">
    <property type="entry name" value="DctM"/>
</dbReference>
<evidence type="ECO:0000256" key="1">
    <source>
        <dbReference type="SAM" id="Phobius"/>
    </source>
</evidence>
<feature type="domain" description="TRAP C4-dicarboxylate transport system permease DctM subunit" evidence="2">
    <location>
        <begin position="109"/>
        <end position="546"/>
    </location>
</feature>
<dbReference type="NCBIfam" id="TIGR02123">
    <property type="entry name" value="TRAP_fused"/>
    <property type="match status" value="1"/>
</dbReference>
<proteinExistence type="predicted"/>
<protein>
    <submittedName>
        <fullName evidence="3">TRAP transporter 4TM/12TM fusion protein</fullName>
    </submittedName>
</protein>
<dbReference type="Pfam" id="PF06808">
    <property type="entry name" value="DctM"/>
    <property type="match status" value="1"/>
</dbReference>
<feature type="transmembrane region" description="Helical" evidence="1">
    <location>
        <begin position="547"/>
        <end position="569"/>
    </location>
</feature>
<feature type="transmembrane region" description="Helical" evidence="1">
    <location>
        <begin position="12"/>
        <end position="35"/>
    </location>
</feature>
<dbReference type="EMBL" id="JAUSTT010000034">
    <property type="protein sequence ID" value="MDQ0178128.1"/>
    <property type="molecule type" value="Genomic_DNA"/>
</dbReference>
<reference evidence="3 4" key="1">
    <citation type="submission" date="2023-07" db="EMBL/GenBank/DDBJ databases">
        <title>Genomic Encyclopedia of Type Strains, Phase IV (KMG-IV): sequencing the most valuable type-strain genomes for metagenomic binning, comparative biology and taxonomic classification.</title>
        <authorList>
            <person name="Goeker M."/>
        </authorList>
    </citation>
    <scope>NUCLEOTIDE SEQUENCE [LARGE SCALE GENOMIC DNA]</scope>
    <source>
        <strain evidence="3 4">DSM 23837</strain>
    </source>
</reference>
<feature type="transmembrane region" description="Helical" evidence="1">
    <location>
        <begin position="358"/>
        <end position="374"/>
    </location>
</feature>
<feature type="transmembrane region" description="Helical" evidence="1">
    <location>
        <begin position="434"/>
        <end position="460"/>
    </location>
</feature>
<evidence type="ECO:0000313" key="4">
    <source>
        <dbReference type="Proteomes" id="UP001223586"/>
    </source>
</evidence>
<feature type="transmembrane region" description="Helical" evidence="1">
    <location>
        <begin position="65"/>
        <end position="85"/>
    </location>
</feature>
<feature type="transmembrane region" description="Helical" evidence="1">
    <location>
        <begin position="394"/>
        <end position="414"/>
    </location>
</feature>
<keyword evidence="1" id="KW-0812">Transmembrane</keyword>
<feature type="transmembrane region" description="Helical" evidence="1">
    <location>
        <begin position="333"/>
        <end position="352"/>
    </location>
</feature>
<feature type="transmembrane region" description="Helical" evidence="1">
    <location>
        <begin position="581"/>
        <end position="609"/>
    </location>
</feature>
<feature type="transmembrane region" description="Helical" evidence="1">
    <location>
        <begin position="91"/>
        <end position="113"/>
    </location>
</feature>
<feature type="transmembrane region" description="Helical" evidence="1">
    <location>
        <begin position="472"/>
        <end position="490"/>
    </location>
</feature>
<name>A0ABT9WYD8_9BACI</name>
<feature type="transmembrane region" description="Helical" evidence="1">
    <location>
        <begin position="215"/>
        <end position="235"/>
    </location>
</feature>
<keyword evidence="1" id="KW-0472">Membrane</keyword>
<gene>
    <name evidence="3" type="ORF">J2S08_004031</name>
</gene>
<feature type="transmembrane region" description="Helical" evidence="1">
    <location>
        <begin position="291"/>
        <end position="312"/>
    </location>
</feature>
<dbReference type="PANTHER" id="PTHR43849:SF2">
    <property type="entry name" value="BLL3936 PROTEIN"/>
    <property type="match status" value="1"/>
</dbReference>
<evidence type="ECO:0000259" key="2">
    <source>
        <dbReference type="Pfam" id="PF06808"/>
    </source>
</evidence>
<dbReference type="PANTHER" id="PTHR43849">
    <property type="entry name" value="BLL3936 PROTEIN"/>
    <property type="match status" value="1"/>
</dbReference>
<feature type="transmembrane region" description="Helical" evidence="1">
    <location>
        <begin position="165"/>
        <end position="188"/>
    </location>
</feature>